<accession>A0A4Q7V5Z0</accession>
<keyword evidence="3" id="KW-1185">Reference proteome</keyword>
<reference evidence="2 3" key="1">
    <citation type="submission" date="2019-02" db="EMBL/GenBank/DDBJ databases">
        <title>Sequencing the genomes of 1000 actinobacteria strains.</title>
        <authorList>
            <person name="Klenk H.-P."/>
        </authorList>
    </citation>
    <scope>NUCLEOTIDE SEQUENCE [LARGE SCALE GENOMIC DNA]</scope>
    <source>
        <strain evidence="2 3">DSM 45779</strain>
    </source>
</reference>
<evidence type="ECO:0000313" key="2">
    <source>
        <dbReference type="EMBL" id="RZT88099.1"/>
    </source>
</evidence>
<evidence type="ECO:0000256" key="1">
    <source>
        <dbReference type="SAM" id="MobiDB-lite"/>
    </source>
</evidence>
<dbReference type="RefSeq" id="WP_130292154.1">
    <property type="nucleotide sequence ID" value="NZ_SHKL01000001.1"/>
</dbReference>
<comment type="caution">
    <text evidence="2">The sequence shown here is derived from an EMBL/GenBank/DDBJ whole genome shotgun (WGS) entry which is preliminary data.</text>
</comment>
<dbReference type="AlphaFoldDB" id="A0A4Q7V5Z0"/>
<dbReference type="Proteomes" id="UP000291591">
    <property type="component" value="Unassembled WGS sequence"/>
</dbReference>
<sequence length="104" mass="11174">MALASILSEMPDLLRRTLDEHTPDANGYCRECRDATGVSAAWPCVTRELAEEARHINSGGLPGTRDAGHAPAAREELQPSVAGRRRARDLSGATDSGRHRSALL</sequence>
<feature type="compositionally biased region" description="Basic and acidic residues" evidence="1">
    <location>
        <begin position="66"/>
        <end position="77"/>
    </location>
</feature>
<dbReference type="EMBL" id="SHKL01000001">
    <property type="protein sequence ID" value="RZT88099.1"/>
    <property type="molecule type" value="Genomic_DNA"/>
</dbReference>
<dbReference type="OrthoDB" id="3576110at2"/>
<name>A0A4Q7V5Z0_PSEST</name>
<protein>
    <submittedName>
        <fullName evidence="2">Uncharacterized protein</fullName>
    </submittedName>
</protein>
<proteinExistence type="predicted"/>
<organism evidence="2 3">
    <name type="scientific">Pseudonocardia sediminis</name>
    <dbReference type="NCBI Taxonomy" id="1397368"/>
    <lineage>
        <taxon>Bacteria</taxon>
        <taxon>Bacillati</taxon>
        <taxon>Actinomycetota</taxon>
        <taxon>Actinomycetes</taxon>
        <taxon>Pseudonocardiales</taxon>
        <taxon>Pseudonocardiaceae</taxon>
        <taxon>Pseudonocardia</taxon>
    </lineage>
</organism>
<gene>
    <name evidence="2" type="ORF">EV383_5035</name>
</gene>
<feature type="region of interest" description="Disordered" evidence="1">
    <location>
        <begin position="55"/>
        <end position="104"/>
    </location>
</feature>
<evidence type="ECO:0000313" key="3">
    <source>
        <dbReference type="Proteomes" id="UP000291591"/>
    </source>
</evidence>